<dbReference type="InterPro" id="IPR051910">
    <property type="entry name" value="ComF/GntX_DNA_util-trans"/>
</dbReference>
<dbReference type="SUPFAM" id="SSF53271">
    <property type="entry name" value="PRTase-like"/>
    <property type="match status" value="1"/>
</dbReference>
<dbReference type="PANTHER" id="PTHR47505:SF1">
    <property type="entry name" value="DNA UTILIZATION PROTEIN YHGH"/>
    <property type="match status" value="1"/>
</dbReference>
<evidence type="ECO:0000313" key="3">
    <source>
        <dbReference type="Proteomes" id="UP000277094"/>
    </source>
</evidence>
<dbReference type="EMBL" id="RJSG01000002">
    <property type="protein sequence ID" value="RNL78644.1"/>
    <property type="molecule type" value="Genomic_DNA"/>
</dbReference>
<dbReference type="InterPro" id="IPR029057">
    <property type="entry name" value="PRTase-like"/>
</dbReference>
<dbReference type="InterPro" id="IPR000836">
    <property type="entry name" value="PRTase_dom"/>
</dbReference>
<evidence type="ECO:0000313" key="2">
    <source>
        <dbReference type="EMBL" id="RNL78644.1"/>
    </source>
</evidence>
<dbReference type="RefSeq" id="WP_123233145.1">
    <property type="nucleotide sequence ID" value="NZ_RJSG01000002.1"/>
</dbReference>
<dbReference type="OrthoDB" id="5244859at2"/>
<name>A0A3N0DSP8_9ACTN</name>
<evidence type="ECO:0000256" key="1">
    <source>
        <dbReference type="ARBA" id="ARBA00008007"/>
    </source>
</evidence>
<dbReference type="Gene3D" id="3.40.50.2020">
    <property type="match status" value="1"/>
</dbReference>
<accession>A0A3N0DSP8</accession>
<dbReference type="CDD" id="cd06223">
    <property type="entry name" value="PRTases_typeI"/>
    <property type="match status" value="1"/>
</dbReference>
<dbReference type="Proteomes" id="UP000277094">
    <property type="component" value="Unassembled WGS sequence"/>
</dbReference>
<keyword evidence="3" id="KW-1185">Reference proteome</keyword>
<proteinExistence type="inferred from homology"/>
<organism evidence="2 3">
    <name type="scientific">Nocardioides marmorisolisilvae</name>
    <dbReference type="NCBI Taxonomy" id="1542737"/>
    <lineage>
        <taxon>Bacteria</taxon>
        <taxon>Bacillati</taxon>
        <taxon>Actinomycetota</taxon>
        <taxon>Actinomycetes</taxon>
        <taxon>Propionibacteriales</taxon>
        <taxon>Nocardioidaceae</taxon>
        <taxon>Nocardioides</taxon>
    </lineage>
</organism>
<reference evidence="2 3" key="1">
    <citation type="submission" date="2018-11" db="EMBL/GenBank/DDBJ databases">
        <authorList>
            <person name="Li F."/>
        </authorList>
    </citation>
    <scope>NUCLEOTIDE SEQUENCE [LARGE SCALE GENOMIC DNA]</scope>
    <source>
        <strain evidence="2 3">KIS18-7</strain>
    </source>
</reference>
<dbReference type="PANTHER" id="PTHR47505">
    <property type="entry name" value="DNA UTILIZATION PROTEIN YHGH"/>
    <property type="match status" value="1"/>
</dbReference>
<comment type="caution">
    <text evidence="2">The sequence shown here is derived from an EMBL/GenBank/DDBJ whole genome shotgun (WGS) entry which is preliminary data.</text>
</comment>
<dbReference type="AlphaFoldDB" id="A0A3N0DSP8"/>
<gene>
    <name evidence="2" type="ORF">EFL95_06040</name>
</gene>
<comment type="similarity">
    <text evidence="1">Belongs to the ComF/GntX family.</text>
</comment>
<sequence length="240" mass="24363">MRDAFADLLLGGCCAGCGGAGRVLCRDCADRLPYGGHLTRPDPAPAGLPAVLAAGEYADPLRRLVLAHKERQAFGLTAPLGCVLASVLVDAADLLAAPREALLVLVPVPSAPAATRRRGHDPVLRMVRSAAGALAAAGRPVTVARMLRVVQPVADQAGLDAEARAANLAGRLGVGPRAHRALAARSAHAAAGVLVVLCDDVLTTGATLSEAHRALRAVGVPAAVAVTLAATRRRSAPKVL</sequence>
<protein>
    <submittedName>
        <fullName evidence="2">ComF family protein</fullName>
    </submittedName>
</protein>